<sequence length="80" mass="8575">MLKINFASLTTPGSAGVDLCALTDLTIEPGKQAVVHRVVGYIVPEGCYSCITPRNHPVFGALLKCKEVQKLNPSCCRLGM</sequence>
<feature type="domain" description="dUTPase-like" evidence="1">
    <location>
        <begin position="8"/>
        <end position="55"/>
    </location>
</feature>
<reference evidence="2" key="2">
    <citation type="submission" date="2025-09" db="UniProtKB">
        <authorList>
            <consortium name="Ensembl"/>
        </authorList>
    </citation>
    <scope>IDENTIFICATION</scope>
</reference>
<dbReference type="AlphaFoldDB" id="A0A8C8SKF5"/>
<dbReference type="InterPro" id="IPR036157">
    <property type="entry name" value="dUTPase-like_sf"/>
</dbReference>
<accession>A0A8C8SKF5</accession>
<organism evidence="2 3">
    <name type="scientific">Pelusios castaneus</name>
    <name type="common">West African mud turtle</name>
    <dbReference type="NCBI Taxonomy" id="367368"/>
    <lineage>
        <taxon>Eukaryota</taxon>
        <taxon>Metazoa</taxon>
        <taxon>Chordata</taxon>
        <taxon>Craniata</taxon>
        <taxon>Vertebrata</taxon>
        <taxon>Euteleostomi</taxon>
        <taxon>Archelosauria</taxon>
        <taxon>Testudinata</taxon>
        <taxon>Testudines</taxon>
        <taxon>Pleurodira</taxon>
        <taxon>Pelomedusidae</taxon>
        <taxon>Pelusios</taxon>
    </lineage>
</organism>
<dbReference type="Pfam" id="PF00692">
    <property type="entry name" value="dUTPase"/>
    <property type="match status" value="1"/>
</dbReference>
<evidence type="ECO:0000313" key="3">
    <source>
        <dbReference type="Proteomes" id="UP000694393"/>
    </source>
</evidence>
<dbReference type="InterPro" id="IPR029054">
    <property type="entry name" value="dUTPase-like"/>
</dbReference>
<evidence type="ECO:0000313" key="2">
    <source>
        <dbReference type="Ensembl" id="ENSPCEP00000020965.1"/>
    </source>
</evidence>
<keyword evidence="3" id="KW-1185">Reference proteome</keyword>
<dbReference type="SUPFAM" id="SSF51283">
    <property type="entry name" value="dUTPase-like"/>
    <property type="match status" value="1"/>
</dbReference>
<protein>
    <recommendedName>
        <fullName evidence="1">dUTPase-like domain-containing protein</fullName>
    </recommendedName>
</protein>
<dbReference type="Ensembl" id="ENSPCET00000021694.1">
    <property type="protein sequence ID" value="ENSPCEP00000020965.1"/>
    <property type="gene ID" value="ENSPCEG00000016166.1"/>
</dbReference>
<dbReference type="Gene3D" id="2.70.40.10">
    <property type="match status" value="1"/>
</dbReference>
<proteinExistence type="predicted"/>
<evidence type="ECO:0000259" key="1">
    <source>
        <dbReference type="Pfam" id="PF00692"/>
    </source>
</evidence>
<dbReference type="Proteomes" id="UP000694393">
    <property type="component" value="Unplaced"/>
</dbReference>
<name>A0A8C8SKF5_9SAUR</name>
<reference evidence="2" key="1">
    <citation type="submission" date="2025-08" db="UniProtKB">
        <authorList>
            <consortium name="Ensembl"/>
        </authorList>
    </citation>
    <scope>IDENTIFICATION</scope>
</reference>